<gene>
    <name evidence="1" type="ORF">Fmac_028298</name>
</gene>
<evidence type="ECO:0000313" key="2">
    <source>
        <dbReference type="Proteomes" id="UP001603857"/>
    </source>
</evidence>
<protein>
    <submittedName>
        <fullName evidence="1">Uncharacterized protein</fullName>
    </submittedName>
</protein>
<organism evidence="1 2">
    <name type="scientific">Flemingia macrophylla</name>
    <dbReference type="NCBI Taxonomy" id="520843"/>
    <lineage>
        <taxon>Eukaryota</taxon>
        <taxon>Viridiplantae</taxon>
        <taxon>Streptophyta</taxon>
        <taxon>Embryophyta</taxon>
        <taxon>Tracheophyta</taxon>
        <taxon>Spermatophyta</taxon>
        <taxon>Magnoliopsida</taxon>
        <taxon>eudicotyledons</taxon>
        <taxon>Gunneridae</taxon>
        <taxon>Pentapetalae</taxon>
        <taxon>rosids</taxon>
        <taxon>fabids</taxon>
        <taxon>Fabales</taxon>
        <taxon>Fabaceae</taxon>
        <taxon>Papilionoideae</taxon>
        <taxon>50 kb inversion clade</taxon>
        <taxon>NPAAA clade</taxon>
        <taxon>indigoferoid/millettioid clade</taxon>
        <taxon>Phaseoleae</taxon>
        <taxon>Flemingia</taxon>
    </lineage>
</organism>
<sequence>MTEGKTLHDNPSYSHMNIYLMHFKLTIESGICCTAVFSAIRVVKDSICIISSSNLLIFEQPERMRVFKDFNL</sequence>
<reference evidence="1 2" key="1">
    <citation type="submission" date="2024-08" db="EMBL/GenBank/DDBJ databases">
        <title>Insights into the chromosomal genome structure of Flemingia macrophylla.</title>
        <authorList>
            <person name="Ding Y."/>
            <person name="Zhao Y."/>
            <person name="Bi W."/>
            <person name="Wu M."/>
            <person name="Zhao G."/>
            <person name="Gong Y."/>
            <person name="Li W."/>
            <person name="Zhang P."/>
        </authorList>
    </citation>
    <scope>NUCLEOTIDE SEQUENCE [LARGE SCALE GENOMIC DNA]</scope>
    <source>
        <strain evidence="1">DYQJB</strain>
        <tissue evidence="1">Leaf</tissue>
    </source>
</reference>
<keyword evidence="2" id="KW-1185">Reference proteome</keyword>
<name>A0ABD1L736_9FABA</name>
<dbReference type="EMBL" id="JBGMDY010000010">
    <property type="protein sequence ID" value="KAL2319329.1"/>
    <property type="molecule type" value="Genomic_DNA"/>
</dbReference>
<accession>A0ABD1L736</accession>
<dbReference type="AlphaFoldDB" id="A0ABD1L736"/>
<evidence type="ECO:0000313" key="1">
    <source>
        <dbReference type="EMBL" id="KAL2319329.1"/>
    </source>
</evidence>
<dbReference type="Proteomes" id="UP001603857">
    <property type="component" value="Unassembled WGS sequence"/>
</dbReference>
<proteinExistence type="predicted"/>
<comment type="caution">
    <text evidence="1">The sequence shown here is derived from an EMBL/GenBank/DDBJ whole genome shotgun (WGS) entry which is preliminary data.</text>
</comment>